<dbReference type="InterPro" id="IPR004960">
    <property type="entry name" value="LipA_acyltrans"/>
</dbReference>
<name>A0A6J6P814_9ZZZZ</name>
<accession>A0A6J6P814</accession>
<dbReference type="GO" id="GO:0005886">
    <property type="term" value="C:plasma membrane"/>
    <property type="evidence" value="ECO:0007669"/>
    <property type="project" value="UniProtKB-SubCell"/>
</dbReference>
<keyword evidence="3" id="KW-0997">Cell inner membrane</keyword>
<dbReference type="GO" id="GO:0016746">
    <property type="term" value="F:acyltransferase activity"/>
    <property type="evidence" value="ECO:0007669"/>
    <property type="project" value="UniProtKB-KW"/>
</dbReference>
<dbReference type="GO" id="GO:1901137">
    <property type="term" value="P:carbohydrate derivative biosynthetic process"/>
    <property type="evidence" value="ECO:0007669"/>
    <property type="project" value="UniProtKB-ARBA"/>
</dbReference>
<keyword evidence="6" id="KW-0012">Acyltransferase</keyword>
<evidence type="ECO:0000256" key="6">
    <source>
        <dbReference type="ARBA" id="ARBA00023315"/>
    </source>
</evidence>
<dbReference type="NCBIfam" id="NF005919">
    <property type="entry name" value="PRK07920.1"/>
    <property type="match status" value="1"/>
</dbReference>
<evidence type="ECO:0000256" key="1">
    <source>
        <dbReference type="ARBA" id="ARBA00004533"/>
    </source>
</evidence>
<evidence type="ECO:0000256" key="2">
    <source>
        <dbReference type="ARBA" id="ARBA00022475"/>
    </source>
</evidence>
<keyword evidence="4" id="KW-0808">Transferase</keyword>
<keyword evidence="5" id="KW-0472">Membrane</keyword>
<dbReference type="GO" id="GO:0008610">
    <property type="term" value="P:lipid biosynthetic process"/>
    <property type="evidence" value="ECO:0007669"/>
    <property type="project" value="UniProtKB-ARBA"/>
</dbReference>
<dbReference type="CDD" id="cd07984">
    <property type="entry name" value="LPLAT_LABLAT-like"/>
    <property type="match status" value="1"/>
</dbReference>
<reference evidence="7" key="1">
    <citation type="submission" date="2020-05" db="EMBL/GenBank/DDBJ databases">
        <authorList>
            <person name="Chiriac C."/>
            <person name="Salcher M."/>
            <person name="Ghai R."/>
            <person name="Kavagutti S V."/>
        </authorList>
    </citation>
    <scope>NUCLEOTIDE SEQUENCE</scope>
</reference>
<keyword evidence="2" id="KW-1003">Cell membrane</keyword>
<dbReference type="AlphaFoldDB" id="A0A6J6P814"/>
<evidence type="ECO:0000256" key="5">
    <source>
        <dbReference type="ARBA" id="ARBA00023136"/>
    </source>
</evidence>
<evidence type="ECO:0000313" key="7">
    <source>
        <dbReference type="EMBL" id="CAB4692698.1"/>
    </source>
</evidence>
<protein>
    <submittedName>
        <fullName evidence="7">Unannotated protein</fullName>
    </submittedName>
</protein>
<gene>
    <name evidence="7" type="ORF">UFOPK2366_00848</name>
</gene>
<dbReference type="PANTHER" id="PTHR30606:SF10">
    <property type="entry name" value="PHOSPHATIDYLINOSITOL MANNOSIDE ACYLTRANSFERASE"/>
    <property type="match status" value="1"/>
</dbReference>
<proteinExistence type="predicted"/>
<organism evidence="7">
    <name type="scientific">freshwater metagenome</name>
    <dbReference type="NCBI Taxonomy" id="449393"/>
    <lineage>
        <taxon>unclassified sequences</taxon>
        <taxon>metagenomes</taxon>
        <taxon>ecological metagenomes</taxon>
    </lineage>
</organism>
<evidence type="ECO:0000256" key="3">
    <source>
        <dbReference type="ARBA" id="ARBA00022519"/>
    </source>
</evidence>
<dbReference type="EMBL" id="CAEZXM010000139">
    <property type="protein sequence ID" value="CAB4692698.1"/>
    <property type="molecule type" value="Genomic_DNA"/>
</dbReference>
<dbReference type="PANTHER" id="PTHR30606">
    <property type="entry name" value="LIPID A BIOSYNTHESIS LAUROYL ACYLTRANSFERASE"/>
    <property type="match status" value="1"/>
</dbReference>
<dbReference type="Pfam" id="PF03279">
    <property type="entry name" value="Lip_A_acyltrans"/>
    <property type="match status" value="1"/>
</dbReference>
<evidence type="ECO:0000256" key="4">
    <source>
        <dbReference type="ARBA" id="ARBA00022679"/>
    </source>
</evidence>
<comment type="subcellular location">
    <subcellularLocation>
        <location evidence="1">Cell inner membrane</location>
    </subcellularLocation>
</comment>
<sequence>MAEPHIPRSWLSDAFTVNSYKLGSLAARAMPGPVAGVAASMIGLTLSGSMRDKRVMIERNLKRANPALRGLELRQAVQGAFDSYAKYYVESFRLPSMSKRAVGAGFTIEGFEHIPAAIERGNGVILALPHLGGWEWAGRWLIEQGYKMTVVVEAIEPPELFEWFVELRQNLGMTVVPLGPSVASTVMKALRRNEVVCLLSDRDIDRTGVPVEFFGEQTTLPAGPAMLSLRTGAAVLPCACYFTERHNGHHAVVRPALQIDRLGGLREDVARGTQLLAHELEMLIRKAPEQWHLMQPNWPSDPGY</sequence>